<protein>
    <submittedName>
        <fullName evidence="1">Uncharacterized protein</fullName>
    </submittedName>
</protein>
<reference evidence="1" key="1">
    <citation type="submission" date="2014-11" db="EMBL/GenBank/DDBJ databases">
        <authorList>
            <person name="Amaro Gonzalez C."/>
        </authorList>
    </citation>
    <scope>NUCLEOTIDE SEQUENCE</scope>
</reference>
<dbReference type="AlphaFoldDB" id="A0A0E9WKV4"/>
<sequence>MSPNHRAAVVERDRLLLPLFFTAVVFKHSSGPTHIKN</sequence>
<dbReference type="EMBL" id="GBXM01017600">
    <property type="protein sequence ID" value="JAH90977.1"/>
    <property type="molecule type" value="Transcribed_RNA"/>
</dbReference>
<accession>A0A0E9WKV4</accession>
<name>A0A0E9WKV4_ANGAN</name>
<reference evidence="1" key="2">
    <citation type="journal article" date="2015" name="Fish Shellfish Immunol.">
        <title>Early steps in the European eel (Anguilla anguilla)-Vibrio vulnificus interaction in the gills: Role of the RtxA13 toxin.</title>
        <authorList>
            <person name="Callol A."/>
            <person name="Pajuelo D."/>
            <person name="Ebbesson L."/>
            <person name="Teles M."/>
            <person name="MacKenzie S."/>
            <person name="Amaro C."/>
        </authorList>
    </citation>
    <scope>NUCLEOTIDE SEQUENCE</scope>
</reference>
<organism evidence="1">
    <name type="scientific">Anguilla anguilla</name>
    <name type="common">European freshwater eel</name>
    <name type="synonym">Muraena anguilla</name>
    <dbReference type="NCBI Taxonomy" id="7936"/>
    <lineage>
        <taxon>Eukaryota</taxon>
        <taxon>Metazoa</taxon>
        <taxon>Chordata</taxon>
        <taxon>Craniata</taxon>
        <taxon>Vertebrata</taxon>
        <taxon>Euteleostomi</taxon>
        <taxon>Actinopterygii</taxon>
        <taxon>Neopterygii</taxon>
        <taxon>Teleostei</taxon>
        <taxon>Anguilliformes</taxon>
        <taxon>Anguillidae</taxon>
        <taxon>Anguilla</taxon>
    </lineage>
</organism>
<proteinExistence type="predicted"/>
<evidence type="ECO:0000313" key="1">
    <source>
        <dbReference type="EMBL" id="JAH90977.1"/>
    </source>
</evidence>